<feature type="region of interest" description="Disordered" evidence="1">
    <location>
        <begin position="1"/>
        <end position="23"/>
    </location>
</feature>
<feature type="compositionally biased region" description="Basic residues" evidence="1">
    <location>
        <begin position="1"/>
        <end position="17"/>
    </location>
</feature>
<evidence type="ECO:0000313" key="2">
    <source>
        <dbReference type="EMBL" id="MBB5131927.1"/>
    </source>
</evidence>
<evidence type="ECO:0000313" key="3">
    <source>
        <dbReference type="Proteomes" id="UP000578449"/>
    </source>
</evidence>
<dbReference type="Proteomes" id="UP000578449">
    <property type="component" value="Unassembled WGS sequence"/>
</dbReference>
<sequence length="374" mass="40884">MSPKSRGRPKGRGRPNRPQRPATGLRLADRILLDARRVAGADDVLLVELWASGWLGEVWAAAPPGESEPERLICTEVAGRATAKPTALGLAAVAALGRVAPPGPREMLAEAGAILAIDQPAASWYGLPEWTRAAAWRAVDVWESERVLFVEYGEPRPHTLMAVVLENGGRTVGRLGVLEPGAAERWGELREEDEVPMPITAVAPDAALADLAAAMRETDALWPRRTQGEYPALRALAWTRCRPHLPAWTDWEPTPSEEREELIASFARYAAGRGLPDDEVTRSLAGLFLDYGDGAITPHPLAWSPGRVALFLADHLPRKVALDPARRERLPAALRAWVRFALERRGVEPRWIDPVEEAVSAYLPALEDAEGDSR</sequence>
<dbReference type="EMBL" id="JACHGN010000003">
    <property type="protein sequence ID" value="MBB5131927.1"/>
    <property type="molecule type" value="Genomic_DNA"/>
</dbReference>
<evidence type="ECO:0000256" key="1">
    <source>
        <dbReference type="SAM" id="MobiDB-lite"/>
    </source>
</evidence>
<dbReference type="RefSeq" id="WP_185048736.1">
    <property type="nucleotide sequence ID" value="NZ_BAABIX010000028.1"/>
</dbReference>
<keyword evidence="3" id="KW-1185">Reference proteome</keyword>
<proteinExistence type="predicted"/>
<accession>A0A840P3W0</accession>
<reference evidence="2 3" key="1">
    <citation type="submission" date="2020-08" db="EMBL/GenBank/DDBJ databases">
        <title>Genomic Encyclopedia of Type Strains, Phase IV (KMG-IV): sequencing the most valuable type-strain genomes for metagenomic binning, comparative biology and taxonomic classification.</title>
        <authorList>
            <person name="Goeker M."/>
        </authorList>
    </citation>
    <scope>NUCLEOTIDE SEQUENCE [LARGE SCALE GENOMIC DNA]</scope>
    <source>
        <strain evidence="2 3">DSM 45615</strain>
    </source>
</reference>
<protein>
    <submittedName>
        <fullName evidence="2">Uncharacterized protein</fullName>
    </submittedName>
</protein>
<dbReference type="AlphaFoldDB" id="A0A840P3W0"/>
<name>A0A840P3W0_9ACTN</name>
<organism evidence="2 3">
    <name type="scientific">Thermocatellispora tengchongensis</name>
    <dbReference type="NCBI Taxonomy" id="1073253"/>
    <lineage>
        <taxon>Bacteria</taxon>
        <taxon>Bacillati</taxon>
        <taxon>Actinomycetota</taxon>
        <taxon>Actinomycetes</taxon>
        <taxon>Streptosporangiales</taxon>
        <taxon>Streptosporangiaceae</taxon>
        <taxon>Thermocatellispora</taxon>
    </lineage>
</organism>
<gene>
    <name evidence="2" type="ORF">HNP84_001640</name>
</gene>
<comment type="caution">
    <text evidence="2">The sequence shown here is derived from an EMBL/GenBank/DDBJ whole genome shotgun (WGS) entry which is preliminary data.</text>
</comment>